<dbReference type="RefSeq" id="XP_007675615.1">
    <property type="nucleotide sequence ID" value="XM_007677425.1"/>
</dbReference>
<organism evidence="6 7">
    <name type="scientific">Baudoinia panamericana (strain UAMH 10762)</name>
    <name type="common">Angels' share fungus</name>
    <name type="synonym">Baudoinia compniacensis (strain UAMH 10762)</name>
    <dbReference type="NCBI Taxonomy" id="717646"/>
    <lineage>
        <taxon>Eukaryota</taxon>
        <taxon>Fungi</taxon>
        <taxon>Dikarya</taxon>
        <taxon>Ascomycota</taxon>
        <taxon>Pezizomycotina</taxon>
        <taxon>Dothideomycetes</taxon>
        <taxon>Dothideomycetidae</taxon>
        <taxon>Mycosphaerellales</taxon>
        <taxon>Teratosphaeriaceae</taxon>
        <taxon>Baudoinia</taxon>
    </lineage>
</organism>
<dbReference type="OrthoDB" id="1669814at2759"/>
<name>M2MZK2_BAUPA</name>
<dbReference type="CDD" id="cd05233">
    <property type="entry name" value="SDR_c"/>
    <property type="match status" value="1"/>
</dbReference>
<dbReference type="SMART" id="SM00822">
    <property type="entry name" value="PKS_KR"/>
    <property type="match status" value="1"/>
</dbReference>
<dbReference type="Proteomes" id="UP000011761">
    <property type="component" value="Unassembled WGS sequence"/>
</dbReference>
<dbReference type="HOGENOM" id="CLU_010194_1_0_1"/>
<evidence type="ECO:0000256" key="1">
    <source>
        <dbReference type="ARBA" id="ARBA00006484"/>
    </source>
</evidence>
<dbReference type="PRINTS" id="PR00080">
    <property type="entry name" value="SDRFAMILY"/>
</dbReference>
<reference evidence="6 7" key="1">
    <citation type="journal article" date="2012" name="PLoS Pathog.">
        <title>Diverse lifestyles and strategies of plant pathogenesis encoded in the genomes of eighteen Dothideomycetes fungi.</title>
        <authorList>
            <person name="Ohm R.A."/>
            <person name="Feau N."/>
            <person name="Henrissat B."/>
            <person name="Schoch C.L."/>
            <person name="Horwitz B.A."/>
            <person name="Barry K.W."/>
            <person name="Condon B.J."/>
            <person name="Copeland A.C."/>
            <person name="Dhillon B."/>
            <person name="Glaser F."/>
            <person name="Hesse C.N."/>
            <person name="Kosti I."/>
            <person name="LaButti K."/>
            <person name="Lindquist E.A."/>
            <person name="Lucas S."/>
            <person name="Salamov A.A."/>
            <person name="Bradshaw R.E."/>
            <person name="Ciuffetti L."/>
            <person name="Hamelin R.C."/>
            <person name="Kema G.H.J."/>
            <person name="Lawrence C."/>
            <person name="Scott J.A."/>
            <person name="Spatafora J.W."/>
            <person name="Turgeon B.G."/>
            <person name="de Wit P.J.G.M."/>
            <person name="Zhong S."/>
            <person name="Goodwin S.B."/>
            <person name="Grigoriev I.V."/>
        </authorList>
    </citation>
    <scope>NUCLEOTIDE SEQUENCE [LARGE SCALE GENOMIC DNA]</scope>
    <source>
        <strain evidence="6 7">UAMH 10762</strain>
    </source>
</reference>
<evidence type="ECO:0000256" key="2">
    <source>
        <dbReference type="ARBA" id="ARBA00022857"/>
    </source>
</evidence>
<dbReference type="STRING" id="717646.M2MZK2"/>
<dbReference type="InterPro" id="IPR036291">
    <property type="entry name" value="NAD(P)-bd_dom_sf"/>
</dbReference>
<dbReference type="eggNOG" id="KOG1200">
    <property type="taxonomic scope" value="Eukaryota"/>
</dbReference>
<dbReference type="Gene3D" id="3.40.50.720">
    <property type="entry name" value="NAD(P)-binding Rossmann-like Domain"/>
    <property type="match status" value="1"/>
</dbReference>
<keyword evidence="4" id="KW-0520">NAD</keyword>
<dbReference type="EMBL" id="KB445554">
    <property type="protein sequence ID" value="EMC97038.1"/>
    <property type="molecule type" value="Genomic_DNA"/>
</dbReference>
<dbReference type="OMA" id="YRCDITE"/>
<dbReference type="InterPro" id="IPR057326">
    <property type="entry name" value="KR_dom"/>
</dbReference>
<evidence type="ECO:0000256" key="3">
    <source>
        <dbReference type="ARBA" id="ARBA00023002"/>
    </source>
</evidence>
<sequence>MEGKVYALTGATGGIGLALAKLLASRGAKVSLADISQAQLDKAAEAVKHASTADYTDSIFTQTCDVRDASQIQAWLRSTVDKFGKLDGAANLAGVFSRASVEEQQLGEWERVISINLTGTMLCIQAEFEVLSKGGSIVNATSIAGIRGSAGCFAYCASKHGVVGLTRVAALEGKDKGIRVNAIAPGYVDTAMLDQALETTTPEDAAKAIGALPVPRKADPMEVAKLIAFLLSDEASYITGAIYSIDGGMNV</sequence>
<dbReference type="PANTHER" id="PTHR24321:SF8">
    <property type="entry name" value="ESTRADIOL 17-BETA-DEHYDROGENASE 8-RELATED"/>
    <property type="match status" value="1"/>
</dbReference>
<evidence type="ECO:0000256" key="4">
    <source>
        <dbReference type="ARBA" id="ARBA00023027"/>
    </source>
</evidence>
<dbReference type="FunFam" id="3.40.50.720:FF:000084">
    <property type="entry name" value="Short-chain dehydrogenase reductase"/>
    <property type="match status" value="1"/>
</dbReference>
<dbReference type="AlphaFoldDB" id="M2MZK2"/>
<dbReference type="PRINTS" id="PR00081">
    <property type="entry name" value="GDHRDH"/>
</dbReference>
<dbReference type="KEGG" id="bcom:BAUCODRAFT_436239"/>
<dbReference type="GO" id="GO:0016491">
    <property type="term" value="F:oxidoreductase activity"/>
    <property type="evidence" value="ECO:0007669"/>
    <property type="project" value="UniProtKB-KW"/>
</dbReference>
<gene>
    <name evidence="6" type="ORF">BAUCODRAFT_436239</name>
</gene>
<keyword evidence="3" id="KW-0560">Oxidoreductase</keyword>
<dbReference type="SUPFAM" id="SSF51735">
    <property type="entry name" value="NAD(P)-binding Rossmann-fold domains"/>
    <property type="match status" value="1"/>
</dbReference>
<keyword evidence="2" id="KW-0521">NADP</keyword>
<evidence type="ECO:0000313" key="6">
    <source>
        <dbReference type="EMBL" id="EMC97038.1"/>
    </source>
</evidence>
<accession>M2MZK2</accession>
<dbReference type="PANTHER" id="PTHR24321">
    <property type="entry name" value="DEHYDROGENASES, SHORT CHAIN"/>
    <property type="match status" value="1"/>
</dbReference>
<dbReference type="GeneID" id="19114315"/>
<protein>
    <recommendedName>
        <fullName evidence="5">Ketoreductase domain-containing protein</fullName>
    </recommendedName>
</protein>
<comment type="similarity">
    <text evidence="1">Belongs to the short-chain dehydrogenases/reductases (SDR) family.</text>
</comment>
<evidence type="ECO:0000313" key="7">
    <source>
        <dbReference type="Proteomes" id="UP000011761"/>
    </source>
</evidence>
<evidence type="ECO:0000259" key="5">
    <source>
        <dbReference type="SMART" id="SM00822"/>
    </source>
</evidence>
<keyword evidence="7" id="KW-1185">Reference proteome</keyword>
<dbReference type="InterPro" id="IPR020904">
    <property type="entry name" value="Sc_DH/Rdtase_CS"/>
</dbReference>
<dbReference type="Pfam" id="PF13561">
    <property type="entry name" value="adh_short_C2"/>
    <property type="match status" value="1"/>
</dbReference>
<proteinExistence type="inferred from homology"/>
<dbReference type="InterPro" id="IPR002347">
    <property type="entry name" value="SDR_fam"/>
</dbReference>
<feature type="domain" description="Ketoreductase" evidence="5">
    <location>
        <begin position="4"/>
        <end position="186"/>
    </location>
</feature>
<dbReference type="PROSITE" id="PS00061">
    <property type="entry name" value="ADH_SHORT"/>
    <property type="match status" value="1"/>
</dbReference>